<dbReference type="Gene3D" id="3.40.50.1820">
    <property type="entry name" value="alpha/beta hydrolase"/>
    <property type="match status" value="1"/>
</dbReference>
<evidence type="ECO:0000313" key="3">
    <source>
        <dbReference type="EMBL" id="GET02459.1"/>
    </source>
</evidence>
<comment type="caution">
    <text evidence="2">The sequence shown here is derived from an EMBL/GenBank/DDBJ whole genome shotgun (WGS) entry which is preliminary data.</text>
</comment>
<feature type="domain" description="Dienelactone hydrolase" evidence="1">
    <location>
        <begin position="75"/>
        <end position="196"/>
    </location>
</feature>
<name>A0A2Z6RDW7_9GLOM</name>
<reference evidence="3" key="2">
    <citation type="submission" date="2019-10" db="EMBL/GenBank/DDBJ databases">
        <title>Conservation and host-specific expression of non-tandemly repeated heterogenous ribosome RNA gene in arbuscular mycorrhizal fungi.</title>
        <authorList>
            <person name="Maeda T."/>
            <person name="Kobayashi Y."/>
            <person name="Nakagawa T."/>
            <person name="Ezawa T."/>
            <person name="Yamaguchi K."/>
            <person name="Bino T."/>
            <person name="Nishimoto Y."/>
            <person name="Shigenobu S."/>
            <person name="Kawaguchi M."/>
        </authorList>
    </citation>
    <scope>NUCLEOTIDE SEQUENCE</scope>
    <source>
        <strain evidence="3">HR1</strain>
    </source>
</reference>
<evidence type="ECO:0000313" key="4">
    <source>
        <dbReference type="Proteomes" id="UP000247702"/>
    </source>
</evidence>
<dbReference type="PANTHER" id="PTHR38436:SF3">
    <property type="entry name" value="CARBOXYMETHYLENEBUTENOLIDASE-RELATED"/>
    <property type="match status" value="1"/>
</dbReference>
<dbReference type="EMBL" id="BEXD01003057">
    <property type="protein sequence ID" value="GBC00121.1"/>
    <property type="molecule type" value="Genomic_DNA"/>
</dbReference>
<dbReference type="Gene3D" id="3.10.450.50">
    <property type="match status" value="1"/>
</dbReference>
<dbReference type="GO" id="GO:0030638">
    <property type="term" value="P:polyketide metabolic process"/>
    <property type="evidence" value="ECO:0007669"/>
    <property type="project" value="InterPro"/>
</dbReference>
<keyword evidence="4" id="KW-1185">Reference proteome</keyword>
<accession>A0A2Z6RDW7</accession>
<dbReference type="SUPFAM" id="SSF53474">
    <property type="entry name" value="alpha/beta-Hydrolases"/>
    <property type="match status" value="1"/>
</dbReference>
<dbReference type="InterPro" id="IPR002925">
    <property type="entry name" value="Dienelactn_hydro"/>
</dbReference>
<dbReference type="InterPro" id="IPR032710">
    <property type="entry name" value="NTF2-like_dom_sf"/>
</dbReference>
<evidence type="ECO:0000313" key="2">
    <source>
        <dbReference type="EMBL" id="GBC00121.1"/>
    </source>
</evidence>
<dbReference type="Pfam" id="PF01738">
    <property type="entry name" value="DLH"/>
    <property type="match status" value="1"/>
</dbReference>
<dbReference type="GO" id="GO:0016787">
    <property type="term" value="F:hydrolase activity"/>
    <property type="evidence" value="ECO:0007669"/>
    <property type="project" value="UniProtKB-KW"/>
</dbReference>
<sequence length="379" mass="43260">MSETVTITGDHPSFQSFQTIPQQGSGPGLIFISENYNITKEIEQEAIQLSEEGYVVHVPDLSNISPDDDKMILCMKSVITYLNKIPKKVGKIGIIGRGYGGYIILKLFESLSNLFDCMIIYYPKNIENKMIDNLNIKIPFMIHLIDDNDKSLKNDNKFIEVYKYPNANYGFASITENFDKSSSGMAYSRTLTILKKTIGPIYDLNALWDKHIEYEFETKDVHKTMETMVSEPYVNHIPTMTGGVGYDHLFRFYKYYFVNSNPPDTRIIPISRTVGTDCIVDEMIFSFTHTQQIDWILPGISPTNKFVEIPLVAIVKFRGNKLYNEHIYWDQASVLVQIGLLSKEGLPITGGEQVKKLLDNSIPSNRLINSWSETLKKEI</sequence>
<dbReference type="Proteomes" id="UP000247702">
    <property type="component" value="Unassembled WGS sequence"/>
</dbReference>
<dbReference type="InterPro" id="IPR009959">
    <property type="entry name" value="Cyclase_SnoaL-like"/>
</dbReference>
<evidence type="ECO:0000259" key="1">
    <source>
        <dbReference type="Pfam" id="PF01738"/>
    </source>
</evidence>
<proteinExistence type="predicted"/>
<keyword evidence="3" id="KW-0378">Hydrolase</keyword>
<dbReference type="STRING" id="94130.A0A2Z6RDW7"/>
<dbReference type="SUPFAM" id="SSF54427">
    <property type="entry name" value="NTF2-like"/>
    <property type="match status" value="1"/>
</dbReference>
<dbReference type="InterPro" id="IPR029058">
    <property type="entry name" value="AB_hydrolase_fold"/>
</dbReference>
<dbReference type="EMBL" id="BLAL01000311">
    <property type="protein sequence ID" value="GET02459.1"/>
    <property type="molecule type" value="Genomic_DNA"/>
</dbReference>
<dbReference type="Proteomes" id="UP000615446">
    <property type="component" value="Unassembled WGS sequence"/>
</dbReference>
<gene>
    <name evidence="3" type="ORF">RCL2_002883700</name>
    <name evidence="2" type="ORF">RclHR1_03750020</name>
</gene>
<organism evidence="2 4">
    <name type="scientific">Rhizophagus clarus</name>
    <dbReference type="NCBI Taxonomy" id="94130"/>
    <lineage>
        <taxon>Eukaryota</taxon>
        <taxon>Fungi</taxon>
        <taxon>Fungi incertae sedis</taxon>
        <taxon>Mucoromycota</taxon>
        <taxon>Glomeromycotina</taxon>
        <taxon>Glomeromycetes</taxon>
        <taxon>Glomerales</taxon>
        <taxon>Glomeraceae</taxon>
        <taxon>Rhizophagus</taxon>
    </lineage>
</organism>
<protein>
    <submittedName>
        <fullName evidence="3">Dienelactone hydrolase family protein</fullName>
    </submittedName>
</protein>
<dbReference type="OrthoDB" id="5440at2759"/>
<reference evidence="2 4" key="1">
    <citation type="submission" date="2017-11" db="EMBL/GenBank/DDBJ databases">
        <title>The genome of Rhizophagus clarus HR1 reveals common genetic basis of auxotrophy among arbuscular mycorrhizal fungi.</title>
        <authorList>
            <person name="Kobayashi Y."/>
        </authorList>
    </citation>
    <scope>NUCLEOTIDE SEQUENCE [LARGE SCALE GENOMIC DNA]</scope>
    <source>
        <strain evidence="2 4">HR1</strain>
    </source>
</reference>
<dbReference type="AlphaFoldDB" id="A0A2Z6RDW7"/>
<dbReference type="PANTHER" id="PTHR38436">
    <property type="entry name" value="POLYKETIDE CYCLASE SNOAL-LIKE DOMAIN"/>
    <property type="match status" value="1"/>
</dbReference>